<reference evidence="2 3" key="2">
    <citation type="submission" date="2018-06" db="EMBL/GenBank/DDBJ databases">
        <title>Metagenomic assembly of (sub)arctic Cyanobacteria and their associated microbiome from non-axenic cultures.</title>
        <authorList>
            <person name="Baurain D."/>
        </authorList>
    </citation>
    <scope>NUCLEOTIDE SEQUENCE [LARGE SCALE GENOMIC DNA]</scope>
    <source>
        <strain evidence="2">ULC041bin1</strain>
    </source>
</reference>
<proteinExistence type="predicted"/>
<sequence>MSLENLARNDQRYIDRHLRGTQQMQRELSRTGSADVFVDEAMLRWVEQKLLQNVIFTGRVRGADQYGYLFNDVIGYRIDLKGSEIPLCYGELKIKDGRYHAIPRTKASY</sequence>
<organism evidence="2 3">
    <name type="scientific">Shackletoniella antarctica</name>
    <dbReference type="NCBI Taxonomy" id="268115"/>
    <lineage>
        <taxon>Bacteria</taxon>
        <taxon>Bacillati</taxon>
        <taxon>Cyanobacteriota</taxon>
        <taxon>Cyanophyceae</taxon>
        <taxon>Oculatellales</taxon>
        <taxon>Oculatellaceae</taxon>
        <taxon>Shackletoniella</taxon>
    </lineage>
</organism>
<name>A0A2W4YAV9_9CYAN</name>
<dbReference type="Pfam" id="PF22319">
    <property type="entry name" value="DUF6972"/>
    <property type="match status" value="1"/>
</dbReference>
<dbReference type="EMBL" id="QBMN01000021">
    <property type="protein sequence ID" value="PZO44015.1"/>
    <property type="molecule type" value="Genomic_DNA"/>
</dbReference>
<dbReference type="Proteomes" id="UP000249081">
    <property type="component" value="Unassembled WGS sequence"/>
</dbReference>
<evidence type="ECO:0000259" key="1">
    <source>
        <dbReference type="Pfam" id="PF22319"/>
    </source>
</evidence>
<dbReference type="AlphaFoldDB" id="A0A2W4YAV9"/>
<evidence type="ECO:0000313" key="2">
    <source>
        <dbReference type="EMBL" id="PZO44015.1"/>
    </source>
</evidence>
<gene>
    <name evidence="2" type="ORF">DCF17_04815</name>
</gene>
<dbReference type="InterPro" id="IPR054245">
    <property type="entry name" value="DUF6972"/>
</dbReference>
<feature type="domain" description="DUF6972" evidence="1">
    <location>
        <begin position="9"/>
        <end position="108"/>
    </location>
</feature>
<evidence type="ECO:0000313" key="3">
    <source>
        <dbReference type="Proteomes" id="UP000249081"/>
    </source>
</evidence>
<protein>
    <recommendedName>
        <fullName evidence="1">DUF6972 domain-containing protein</fullName>
    </recommendedName>
</protein>
<comment type="caution">
    <text evidence="2">The sequence shown here is derived from an EMBL/GenBank/DDBJ whole genome shotgun (WGS) entry which is preliminary data.</text>
</comment>
<accession>A0A2W4YAV9</accession>
<reference evidence="3" key="1">
    <citation type="submission" date="2018-04" db="EMBL/GenBank/DDBJ databases">
        <authorList>
            <person name="Cornet L."/>
        </authorList>
    </citation>
    <scope>NUCLEOTIDE SEQUENCE [LARGE SCALE GENOMIC DNA]</scope>
</reference>